<gene>
    <name evidence="4" type="primary">LOC104783020</name>
</gene>
<dbReference type="SUPFAM" id="SSF81383">
    <property type="entry name" value="F-box domain"/>
    <property type="match status" value="1"/>
</dbReference>
<dbReference type="GeneID" id="104783020"/>
<evidence type="ECO:0000256" key="1">
    <source>
        <dbReference type="SAM" id="MobiDB-lite"/>
    </source>
</evidence>
<dbReference type="InterPro" id="IPR036047">
    <property type="entry name" value="F-box-like_dom_sf"/>
</dbReference>
<proteinExistence type="predicted"/>
<dbReference type="InterPro" id="IPR050354">
    <property type="entry name" value="F-box/kelch-repeat_ARATH"/>
</dbReference>
<evidence type="ECO:0000259" key="2">
    <source>
        <dbReference type="PROSITE" id="PS50181"/>
    </source>
</evidence>
<dbReference type="RefSeq" id="XP_010506398.1">
    <property type="nucleotide sequence ID" value="XM_010508096.2"/>
</dbReference>
<reference evidence="3" key="1">
    <citation type="journal article" date="2014" name="Nat. Commun.">
        <title>The emerging biofuel crop Camelina sativa retains a highly undifferentiated hexaploid genome structure.</title>
        <authorList>
            <person name="Kagale S."/>
            <person name="Koh C."/>
            <person name="Nixon J."/>
            <person name="Bollina V."/>
            <person name="Clarke W.E."/>
            <person name="Tuteja R."/>
            <person name="Spillane C."/>
            <person name="Robinson S.J."/>
            <person name="Links M.G."/>
            <person name="Clarke C."/>
            <person name="Higgins E.E."/>
            <person name="Huebert T."/>
            <person name="Sharpe A.G."/>
            <person name="Parkin I.A."/>
        </authorList>
    </citation>
    <scope>NUCLEOTIDE SEQUENCE [LARGE SCALE GENOMIC DNA]</scope>
    <source>
        <strain evidence="3">cv. DH55</strain>
    </source>
</reference>
<sequence length="365" mass="41221">MSNLAVSNGGEPPRKTNQTPPASFSSLPFDIVLNVLARVPRRHYPILRCVCKSLRSLLRSPEIHKTRSFLGKDSLYICFMDKSTDPRTPRWFALRRIENSTTDENVFNSIEFPCGYSLSTIAVGREIFVIPGTHIRSTNLQIFDTQSGKVREGPSLLVKRQSNSVELVGGKMYVIGGHREDKIPAQVFDLKTQTWEEAPIPEEDGRFVWSCAASFSLDRKVCALISGRGMTCYDPRDGSCETPQLPKDRWWKAGVCVIDNVLFVYFLRFGLMWYDSQLMLWRVVYGLDIGTDIGKAGCVTMAEYYGKLAFLWVNRSLLCPKSKEIWCRMIGLDRNDSGIHGTAEPSQLLSIVPRDYNMCCCLSLG</sequence>
<dbReference type="Pfam" id="PF25210">
    <property type="entry name" value="Kelch_FKB95"/>
    <property type="match status" value="1"/>
</dbReference>
<dbReference type="InterPro" id="IPR057499">
    <property type="entry name" value="Kelch_FKB95"/>
</dbReference>
<dbReference type="SUPFAM" id="SSF117281">
    <property type="entry name" value="Kelch motif"/>
    <property type="match status" value="1"/>
</dbReference>
<reference evidence="4" key="2">
    <citation type="submission" date="2025-08" db="UniProtKB">
        <authorList>
            <consortium name="RefSeq"/>
        </authorList>
    </citation>
    <scope>IDENTIFICATION</scope>
    <source>
        <tissue evidence="4">Leaf</tissue>
    </source>
</reference>
<evidence type="ECO:0000313" key="4">
    <source>
        <dbReference type="RefSeq" id="XP_010506398.1"/>
    </source>
</evidence>
<keyword evidence="3" id="KW-1185">Reference proteome</keyword>
<feature type="region of interest" description="Disordered" evidence="1">
    <location>
        <begin position="1"/>
        <end position="22"/>
    </location>
</feature>
<dbReference type="SMART" id="SM00256">
    <property type="entry name" value="FBOX"/>
    <property type="match status" value="1"/>
</dbReference>
<dbReference type="CDD" id="cd22152">
    <property type="entry name" value="F-box_AtAFR-like"/>
    <property type="match status" value="1"/>
</dbReference>
<name>A0ABM0YVA9_CAMSA</name>
<dbReference type="PANTHER" id="PTHR24414:SF75">
    <property type="entry name" value="F-BOX DOMAIN-CONTAINING PROTEIN"/>
    <property type="match status" value="1"/>
</dbReference>
<dbReference type="Proteomes" id="UP000694864">
    <property type="component" value="Chromosome 4"/>
</dbReference>
<dbReference type="PANTHER" id="PTHR24414">
    <property type="entry name" value="F-BOX/KELCH-REPEAT PROTEIN SKIP4"/>
    <property type="match status" value="1"/>
</dbReference>
<accession>A0ABM0YVA9</accession>
<dbReference type="InterPro" id="IPR015915">
    <property type="entry name" value="Kelch-typ_b-propeller"/>
</dbReference>
<feature type="domain" description="F-box" evidence="2">
    <location>
        <begin position="21"/>
        <end position="67"/>
    </location>
</feature>
<organism evidence="3 4">
    <name type="scientific">Camelina sativa</name>
    <name type="common">False flax</name>
    <name type="synonym">Myagrum sativum</name>
    <dbReference type="NCBI Taxonomy" id="90675"/>
    <lineage>
        <taxon>Eukaryota</taxon>
        <taxon>Viridiplantae</taxon>
        <taxon>Streptophyta</taxon>
        <taxon>Embryophyta</taxon>
        <taxon>Tracheophyta</taxon>
        <taxon>Spermatophyta</taxon>
        <taxon>Magnoliopsida</taxon>
        <taxon>eudicotyledons</taxon>
        <taxon>Gunneridae</taxon>
        <taxon>Pentapetalae</taxon>
        <taxon>rosids</taxon>
        <taxon>malvids</taxon>
        <taxon>Brassicales</taxon>
        <taxon>Brassicaceae</taxon>
        <taxon>Camelineae</taxon>
        <taxon>Camelina</taxon>
    </lineage>
</organism>
<protein>
    <submittedName>
        <fullName evidence="4">F-box/kelch-repeat protein At2g44700-like</fullName>
    </submittedName>
</protein>
<dbReference type="Gene3D" id="2.120.10.80">
    <property type="entry name" value="Kelch-type beta propeller"/>
    <property type="match status" value="1"/>
</dbReference>
<dbReference type="Pfam" id="PF00646">
    <property type="entry name" value="F-box"/>
    <property type="match status" value="1"/>
</dbReference>
<dbReference type="PROSITE" id="PS50181">
    <property type="entry name" value="FBOX"/>
    <property type="match status" value="1"/>
</dbReference>
<evidence type="ECO:0000313" key="3">
    <source>
        <dbReference type="Proteomes" id="UP000694864"/>
    </source>
</evidence>
<dbReference type="InterPro" id="IPR001810">
    <property type="entry name" value="F-box_dom"/>
</dbReference>